<feature type="transmembrane region" description="Helical" evidence="9">
    <location>
        <begin position="313"/>
        <end position="338"/>
    </location>
</feature>
<keyword evidence="12" id="KW-1185">Reference proteome</keyword>
<keyword evidence="4" id="KW-1003">Cell membrane</keyword>
<dbReference type="Pfam" id="PF03553">
    <property type="entry name" value="Na_H_antiporter"/>
    <property type="match status" value="1"/>
</dbReference>
<keyword evidence="3" id="KW-0050">Antiport</keyword>
<dbReference type="PANTHER" id="PTHR33451">
    <property type="entry name" value="MALATE-2H(+)/NA(+)-LACTATE ANTIPORTER"/>
    <property type="match status" value="1"/>
</dbReference>
<gene>
    <name evidence="11" type="ORF">J2Z64_000282</name>
</gene>
<evidence type="ECO:0000256" key="9">
    <source>
        <dbReference type="SAM" id="Phobius"/>
    </source>
</evidence>
<feature type="transmembrane region" description="Helical" evidence="9">
    <location>
        <begin position="194"/>
        <end position="216"/>
    </location>
</feature>
<evidence type="ECO:0000313" key="11">
    <source>
        <dbReference type="EMBL" id="MBP2076071.1"/>
    </source>
</evidence>
<dbReference type="NCBIfam" id="TIGR00931">
    <property type="entry name" value="antiport_nhaC"/>
    <property type="match status" value="1"/>
</dbReference>
<keyword evidence="6 9" id="KW-1133">Transmembrane helix</keyword>
<proteinExistence type="inferred from homology"/>
<evidence type="ECO:0000256" key="6">
    <source>
        <dbReference type="ARBA" id="ARBA00022989"/>
    </source>
</evidence>
<sequence length="478" mass="51071">MFRIKPEQMPSLSEAILVISAIIAIISVSIIYFEAPPHIPLTISLLLLIIYGIIKKIPYEKLQEGFSEGATSGMGAVFLFFMIGILIAAWIYSGTIPTLIYAGFELVTPSFYYAIVLIVTSVVGICVGSSLTTVATVGLAFIGISQALDISLAITAGAIVSGAFFGDKMSPISDTTNMASSILKVDLFEHIRNMMWTTVPAFLIGLVIFGIISPSISTANFSEMELYQQGLLDTGLIHWYNAVIPLAVLVIFSIFKAPALLSLTAGTISAILVSIFHTVPSIGGLLGILYGGYVSETGIEQIDSLLTRGGMESMFFTIAIILLALGMGGLLFTLGIVPRLFESVERMLRSVKSVITGSALNAIGVNLLVGEQYLSILLTTETFQPQYQKLGLANKNLARVAEDAGTVVNPLVPWSVCGVFITSVLGVPTLAYVPFAFFCLLCPILTIIFGITGKTLTYTEAAVVDPVQLESVEKSKMG</sequence>
<dbReference type="InterPro" id="IPR004770">
    <property type="entry name" value="Na/H_antiport_NhaC"/>
</dbReference>
<comment type="subcellular location">
    <subcellularLocation>
        <location evidence="1">Cell membrane</location>
        <topology evidence="1">Multi-pass membrane protein</topology>
    </subcellularLocation>
</comment>
<evidence type="ECO:0000256" key="4">
    <source>
        <dbReference type="ARBA" id="ARBA00022475"/>
    </source>
</evidence>
<comment type="similarity">
    <text evidence="8">Belongs to the NhaC Na(+)/H(+) (TC 2.A.35) antiporter family.</text>
</comment>
<keyword evidence="2" id="KW-0813">Transport</keyword>
<feature type="transmembrane region" description="Helical" evidence="9">
    <location>
        <begin position="38"/>
        <end position="54"/>
    </location>
</feature>
<dbReference type="GO" id="GO:0005886">
    <property type="term" value="C:plasma membrane"/>
    <property type="evidence" value="ECO:0007669"/>
    <property type="project" value="UniProtKB-SubCell"/>
</dbReference>
<dbReference type="RefSeq" id="WP_149475012.1">
    <property type="nucleotide sequence ID" value="NZ_JAGGMB010000001.1"/>
</dbReference>
<evidence type="ECO:0000256" key="8">
    <source>
        <dbReference type="ARBA" id="ARBA00038435"/>
    </source>
</evidence>
<feature type="transmembrane region" description="Helical" evidence="9">
    <location>
        <begin position="112"/>
        <end position="142"/>
    </location>
</feature>
<feature type="transmembrane region" description="Helical" evidence="9">
    <location>
        <begin position="267"/>
        <end position="293"/>
    </location>
</feature>
<evidence type="ECO:0000256" key="2">
    <source>
        <dbReference type="ARBA" id="ARBA00022448"/>
    </source>
</evidence>
<dbReference type="AlphaFoldDB" id="A0A9X0YQ90"/>
<keyword evidence="7 9" id="KW-0472">Membrane</keyword>
<organism evidence="11 12">
    <name type="scientific">Oceanobacillus polygoni</name>
    <dbReference type="NCBI Taxonomy" id="1235259"/>
    <lineage>
        <taxon>Bacteria</taxon>
        <taxon>Bacillati</taxon>
        <taxon>Bacillota</taxon>
        <taxon>Bacilli</taxon>
        <taxon>Bacillales</taxon>
        <taxon>Bacillaceae</taxon>
        <taxon>Oceanobacillus</taxon>
    </lineage>
</organism>
<feature type="transmembrane region" description="Helical" evidence="9">
    <location>
        <begin position="12"/>
        <end position="32"/>
    </location>
</feature>
<dbReference type="Proteomes" id="UP001138793">
    <property type="component" value="Unassembled WGS sequence"/>
</dbReference>
<dbReference type="OrthoDB" id="9762978at2"/>
<comment type="caution">
    <text evidence="11">The sequence shown here is derived from an EMBL/GenBank/DDBJ whole genome shotgun (WGS) entry which is preliminary data.</text>
</comment>
<dbReference type="PANTHER" id="PTHR33451:SF6">
    <property type="entry name" value="NA(+)_H(+) ANTIPORTER NHAC"/>
    <property type="match status" value="1"/>
</dbReference>
<feature type="transmembrane region" description="Helical" evidence="9">
    <location>
        <begin position="430"/>
        <end position="451"/>
    </location>
</feature>
<dbReference type="GO" id="GO:0015297">
    <property type="term" value="F:antiporter activity"/>
    <property type="evidence" value="ECO:0007669"/>
    <property type="project" value="UniProtKB-KW"/>
</dbReference>
<feature type="domain" description="Na+/H+ antiporter NhaC-like C-terminal" evidence="10">
    <location>
        <begin position="162"/>
        <end position="453"/>
    </location>
</feature>
<dbReference type="InterPro" id="IPR052180">
    <property type="entry name" value="NhaC_Na-H+_Antiporter"/>
</dbReference>
<dbReference type="InterPro" id="IPR018461">
    <property type="entry name" value="Na/H_Antiport_NhaC-like_C"/>
</dbReference>
<feature type="transmembrane region" description="Helical" evidence="9">
    <location>
        <begin position="74"/>
        <end position="92"/>
    </location>
</feature>
<evidence type="ECO:0000256" key="5">
    <source>
        <dbReference type="ARBA" id="ARBA00022692"/>
    </source>
</evidence>
<accession>A0A9X0YQ90</accession>
<dbReference type="EMBL" id="JAGGMB010000001">
    <property type="protein sequence ID" value="MBP2076071.1"/>
    <property type="molecule type" value="Genomic_DNA"/>
</dbReference>
<name>A0A9X0YQ90_9BACI</name>
<evidence type="ECO:0000259" key="10">
    <source>
        <dbReference type="Pfam" id="PF03553"/>
    </source>
</evidence>
<evidence type="ECO:0000256" key="1">
    <source>
        <dbReference type="ARBA" id="ARBA00004651"/>
    </source>
</evidence>
<protein>
    <submittedName>
        <fullName evidence="11">NhaC family Na+:H+ antiporter</fullName>
    </submittedName>
</protein>
<reference evidence="11" key="1">
    <citation type="submission" date="2021-03" db="EMBL/GenBank/DDBJ databases">
        <title>Genomic Encyclopedia of Type Strains, Phase IV (KMG-IV): sequencing the most valuable type-strain genomes for metagenomic binning, comparative biology and taxonomic classification.</title>
        <authorList>
            <person name="Goeker M."/>
        </authorList>
    </citation>
    <scope>NUCLEOTIDE SEQUENCE</scope>
    <source>
        <strain evidence="11">DSM 107338</strain>
    </source>
</reference>
<evidence type="ECO:0000256" key="7">
    <source>
        <dbReference type="ARBA" id="ARBA00023136"/>
    </source>
</evidence>
<feature type="transmembrane region" description="Helical" evidence="9">
    <location>
        <begin position="236"/>
        <end position="255"/>
    </location>
</feature>
<evidence type="ECO:0000256" key="3">
    <source>
        <dbReference type="ARBA" id="ARBA00022449"/>
    </source>
</evidence>
<keyword evidence="5 9" id="KW-0812">Transmembrane</keyword>
<evidence type="ECO:0000313" key="12">
    <source>
        <dbReference type="Proteomes" id="UP001138793"/>
    </source>
</evidence>